<evidence type="ECO:0000313" key="2">
    <source>
        <dbReference type="Proteomes" id="UP001732700"/>
    </source>
</evidence>
<dbReference type="Proteomes" id="UP001732700">
    <property type="component" value="Chromosome 4D"/>
</dbReference>
<evidence type="ECO:0000313" key="1">
    <source>
        <dbReference type="EnsemblPlants" id="AVESA.00010b.r2.4DG0791420.1.CDS"/>
    </source>
</evidence>
<keyword evidence="2" id="KW-1185">Reference proteome</keyword>
<organism evidence="1 2">
    <name type="scientific">Avena sativa</name>
    <name type="common">Oat</name>
    <dbReference type="NCBI Taxonomy" id="4498"/>
    <lineage>
        <taxon>Eukaryota</taxon>
        <taxon>Viridiplantae</taxon>
        <taxon>Streptophyta</taxon>
        <taxon>Embryophyta</taxon>
        <taxon>Tracheophyta</taxon>
        <taxon>Spermatophyta</taxon>
        <taxon>Magnoliopsida</taxon>
        <taxon>Liliopsida</taxon>
        <taxon>Poales</taxon>
        <taxon>Poaceae</taxon>
        <taxon>BOP clade</taxon>
        <taxon>Pooideae</taxon>
        <taxon>Poodae</taxon>
        <taxon>Poeae</taxon>
        <taxon>Poeae Chloroplast Group 1 (Aveneae type)</taxon>
        <taxon>Aveninae</taxon>
        <taxon>Avena</taxon>
    </lineage>
</organism>
<proteinExistence type="predicted"/>
<protein>
    <submittedName>
        <fullName evidence="1">Uncharacterized protein</fullName>
    </submittedName>
</protein>
<reference evidence="1" key="1">
    <citation type="submission" date="2021-05" db="EMBL/GenBank/DDBJ databases">
        <authorList>
            <person name="Scholz U."/>
            <person name="Mascher M."/>
            <person name="Fiebig A."/>
        </authorList>
    </citation>
    <scope>NUCLEOTIDE SEQUENCE [LARGE SCALE GENOMIC DNA]</scope>
</reference>
<dbReference type="EnsemblPlants" id="AVESA.00010b.r2.4DG0791420.1">
    <property type="protein sequence ID" value="AVESA.00010b.r2.4DG0791420.1.CDS"/>
    <property type="gene ID" value="AVESA.00010b.r2.4DG0791420"/>
</dbReference>
<reference evidence="1" key="2">
    <citation type="submission" date="2025-09" db="UniProtKB">
        <authorList>
            <consortium name="EnsemblPlants"/>
        </authorList>
    </citation>
    <scope>IDENTIFICATION</scope>
</reference>
<accession>A0ACD5XCA6</accession>
<sequence>MGLISATGTKCNTLWRTGTALHRTYGPWPLSASKPTLLITRVSLPPAATPMATAAAATTTPRRRRGKGGKGPNSDLSRTLTDCTRRGDAVAAMAAFDAAVSGPDAAPDLRLAAHQYNQLLHLLASADRASFPTHPAAAARRVFAHMLEAGSPPSEATITSLARVVASDPEGADEAFELVATMRDKYGQAPRLRSYSPVLAAFRRTGEASKAYAVEAHMAASAVSPEEPELAALLEVSAKAGDAGKVYEYMHKLRRAMGCVSEETAEVLEGWFRSEKEAMAGKAEWDAQQVKDAIVANGGGCHQLGWLSNGPWMVQQVTVAADGKCGGCGCRLASVDIDMEETNTFADSVSGLALERETKANFSQFQEWLEAHKEYEAIVDGANIALYQQNFAEGGFSLAQLDAVVTELRDRYNGKWPLVILHNKRIAKLMENPSNRHLIETWRANGALYTSPSGSNDDWYWLYAAIGLNCLLVTNDEMRDHIFELLGSSSFFYKWKQRHRVKYTFNKGKAVLMMPPPYSSEIQESETGSWHVPIEEKSGDERARTWLCIDRSGLTKRPHESPIANGVAQGLTPSEASNGAGQTQPEDQAAPVTGKRKDRD</sequence>
<name>A0ACD5XCA6_AVESA</name>